<dbReference type="EMBL" id="GL945434">
    <property type="protein sequence ID" value="EGO24826.1"/>
    <property type="molecule type" value="Genomic_DNA"/>
</dbReference>
<dbReference type="RefSeq" id="XP_007318845.1">
    <property type="nucleotide sequence ID" value="XM_007318783.1"/>
</dbReference>
<dbReference type="HOGENOM" id="CLU_051038_0_0_1"/>
<dbReference type="AlphaFoldDB" id="F8NY64"/>
<dbReference type="KEGG" id="sla:SERLADRAFT_468701"/>
<feature type="region of interest" description="Disordered" evidence="1">
    <location>
        <begin position="110"/>
        <end position="130"/>
    </location>
</feature>
<organism>
    <name type="scientific">Serpula lacrymans var. lacrymans (strain S7.9)</name>
    <name type="common">Dry rot fungus</name>
    <dbReference type="NCBI Taxonomy" id="578457"/>
    <lineage>
        <taxon>Eukaryota</taxon>
        <taxon>Fungi</taxon>
        <taxon>Dikarya</taxon>
        <taxon>Basidiomycota</taxon>
        <taxon>Agaricomycotina</taxon>
        <taxon>Agaricomycetes</taxon>
        <taxon>Agaricomycetidae</taxon>
        <taxon>Boletales</taxon>
        <taxon>Coniophorineae</taxon>
        <taxon>Serpulaceae</taxon>
        <taxon>Serpula</taxon>
    </lineage>
</organism>
<evidence type="ECO:0000256" key="1">
    <source>
        <dbReference type="SAM" id="MobiDB-lite"/>
    </source>
</evidence>
<accession>F8NY64</accession>
<dbReference type="GeneID" id="18819455"/>
<gene>
    <name evidence="2" type="ORF">SERLADRAFT_468701</name>
</gene>
<proteinExistence type="predicted"/>
<reference evidence="2" key="1">
    <citation type="submission" date="2011-04" db="EMBL/GenBank/DDBJ databases">
        <title>Evolution of plant cell wall degrading machinery underlies the functional diversity of forest fungi.</title>
        <authorList>
            <consortium name="US DOE Joint Genome Institute (JGI-PGF)"/>
            <person name="Eastwood D.C."/>
            <person name="Floudas D."/>
            <person name="Binder M."/>
            <person name="Majcherczyk A."/>
            <person name="Schneider P."/>
            <person name="Aerts A."/>
            <person name="Asiegbu F.O."/>
            <person name="Baker S.E."/>
            <person name="Barry K."/>
            <person name="Bendiksby M."/>
            <person name="Blumentritt M."/>
            <person name="Coutinho P.M."/>
            <person name="Cullen D."/>
            <person name="Cullen D."/>
            <person name="Gathman A."/>
            <person name="Goodell B."/>
            <person name="Henrissat B."/>
            <person name="Ihrmark K."/>
            <person name="Kauserud H."/>
            <person name="Kohler A."/>
            <person name="LaButti K."/>
            <person name="Lapidus A."/>
            <person name="Lavin J.L."/>
            <person name="Lee Y.-H."/>
            <person name="Lindquist E."/>
            <person name="Lilly W."/>
            <person name="Lucas S."/>
            <person name="Morin E."/>
            <person name="Murat C."/>
            <person name="Oguiza J.A."/>
            <person name="Park J."/>
            <person name="Pisabarro A.G."/>
            <person name="Riley R."/>
            <person name="Rosling A."/>
            <person name="Salamov A."/>
            <person name="Schmidt O."/>
            <person name="Schmutz J."/>
            <person name="Skrede I."/>
            <person name="Stenlid J."/>
            <person name="Wiebenga A."/>
            <person name="Xie X."/>
            <person name="Kues U."/>
            <person name="Hibbett D.S."/>
            <person name="Hoffmeister D."/>
            <person name="Hogberg N."/>
            <person name="Martin F."/>
            <person name="Grigoriev I.V."/>
            <person name="Watkinson S.C."/>
        </authorList>
    </citation>
    <scope>NUCLEOTIDE SEQUENCE</scope>
    <source>
        <strain evidence="2">S7.9</strain>
    </source>
</reference>
<name>F8NY64_SERL9</name>
<protein>
    <submittedName>
        <fullName evidence="2">Uncharacterized protein</fullName>
    </submittedName>
</protein>
<sequence length="236" mass="25699">MSPRTGKPVGSIKVKVPRHNAHRIGEKLNVHIKNVAKSQGNRVDIYQPNFEGSSNALALAIESASEWNSLLQTARAERGPQWDVGTQQFLVDVGSDLYYDPSPLLEYQKQQRAEEEAAAAASGRGSMQPPEYLPGAHDNHPSPRMMRSHSSNYQQYGHGAPMSPNVAHASPRHPGQMGGFSGAFNAIPPSQFYGPGETASPARMGLNREGMSMSPDIRRRVTRGMVEDGYMGLHGP</sequence>
<dbReference type="OrthoDB" id="5550090at2759"/>
<dbReference type="Proteomes" id="UP000008064">
    <property type="component" value="Unassembled WGS sequence"/>
</dbReference>
<evidence type="ECO:0000313" key="2">
    <source>
        <dbReference type="EMBL" id="EGO24826.1"/>
    </source>
</evidence>